<comment type="caution">
    <text evidence="4">The sequence shown here is derived from an EMBL/GenBank/DDBJ whole genome shotgun (WGS) entry which is preliminary data.</text>
</comment>
<dbReference type="EMBL" id="RDQH01000327">
    <property type="protein sequence ID" value="RXI07477.1"/>
    <property type="molecule type" value="Genomic_DNA"/>
</dbReference>
<dbReference type="PANTHER" id="PTHR48014">
    <property type="entry name" value="SERINE/THREONINE-PROTEIN KINASE FRAY2"/>
    <property type="match status" value="1"/>
</dbReference>
<evidence type="ECO:0000313" key="5">
    <source>
        <dbReference type="Proteomes" id="UP000290289"/>
    </source>
</evidence>
<reference evidence="4 5" key="1">
    <citation type="submission" date="2018-10" db="EMBL/GenBank/DDBJ databases">
        <title>A high-quality apple genome assembly.</title>
        <authorList>
            <person name="Hu J."/>
        </authorList>
    </citation>
    <scope>NUCLEOTIDE SEQUENCE [LARGE SCALE GENOMIC DNA]</scope>
    <source>
        <strain evidence="5">cv. HFTH1</strain>
        <tissue evidence="4">Young leaf</tissue>
    </source>
</reference>
<protein>
    <recommendedName>
        <fullName evidence="3">Protein kinase domain-containing protein</fullName>
    </recommendedName>
</protein>
<feature type="domain" description="Protein kinase" evidence="3">
    <location>
        <begin position="87"/>
        <end position="356"/>
    </location>
</feature>
<evidence type="ECO:0000313" key="4">
    <source>
        <dbReference type="EMBL" id="RXI07477.1"/>
    </source>
</evidence>
<evidence type="ECO:0000256" key="2">
    <source>
        <dbReference type="SAM" id="MobiDB-lite"/>
    </source>
</evidence>
<dbReference type="InterPro" id="IPR047173">
    <property type="entry name" value="STRAD_A/B-like"/>
</dbReference>
<feature type="region of interest" description="Disordered" evidence="2">
    <location>
        <begin position="1"/>
        <end position="21"/>
    </location>
</feature>
<dbReference type="GO" id="GO:0005524">
    <property type="term" value="F:ATP binding"/>
    <property type="evidence" value="ECO:0007669"/>
    <property type="project" value="InterPro"/>
</dbReference>
<evidence type="ECO:0000259" key="3">
    <source>
        <dbReference type="PROSITE" id="PS50011"/>
    </source>
</evidence>
<dbReference type="Gene3D" id="3.30.200.20">
    <property type="entry name" value="Phosphorylase Kinase, domain 1"/>
    <property type="match status" value="1"/>
</dbReference>
<organism evidence="4 5">
    <name type="scientific">Malus domestica</name>
    <name type="common">Apple</name>
    <name type="synonym">Pyrus malus</name>
    <dbReference type="NCBI Taxonomy" id="3750"/>
    <lineage>
        <taxon>Eukaryota</taxon>
        <taxon>Viridiplantae</taxon>
        <taxon>Streptophyta</taxon>
        <taxon>Embryophyta</taxon>
        <taxon>Tracheophyta</taxon>
        <taxon>Spermatophyta</taxon>
        <taxon>Magnoliopsida</taxon>
        <taxon>eudicotyledons</taxon>
        <taxon>Gunneridae</taxon>
        <taxon>Pentapetalae</taxon>
        <taxon>rosids</taxon>
        <taxon>fabids</taxon>
        <taxon>Rosales</taxon>
        <taxon>Rosaceae</taxon>
        <taxon>Amygdaloideae</taxon>
        <taxon>Maleae</taxon>
        <taxon>Malus</taxon>
    </lineage>
</organism>
<dbReference type="PANTHER" id="PTHR48014:SF7">
    <property type="entry name" value="SERINE_THREONINE-PROTEIN KINASE BLUS1"/>
    <property type="match status" value="1"/>
</dbReference>
<dbReference type="SUPFAM" id="SSF56112">
    <property type="entry name" value="Protein kinase-like (PK-like)"/>
    <property type="match status" value="1"/>
</dbReference>
<dbReference type="Gene3D" id="1.10.510.10">
    <property type="entry name" value="Transferase(Phosphotransferase) domain 1"/>
    <property type="match status" value="1"/>
</dbReference>
<evidence type="ECO:0000256" key="1">
    <source>
        <dbReference type="ARBA" id="ARBA00008874"/>
    </source>
</evidence>
<dbReference type="SMART" id="SM00220">
    <property type="entry name" value="S_TKc"/>
    <property type="match status" value="1"/>
</dbReference>
<dbReference type="GO" id="GO:0004672">
    <property type="term" value="F:protein kinase activity"/>
    <property type="evidence" value="ECO:0007669"/>
    <property type="project" value="InterPro"/>
</dbReference>
<comment type="similarity">
    <text evidence="1">Belongs to the protein kinase superfamily. STE Ser/Thr protein kinase family. STE20 subfamily.</text>
</comment>
<keyword evidence="5" id="KW-1185">Reference proteome</keyword>
<dbReference type="AlphaFoldDB" id="A0A498KJ32"/>
<name>A0A498KJ32_MALDO</name>
<dbReference type="GO" id="GO:0043539">
    <property type="term" value="F:protein serine/threonine kinase activator activity"/>
    <property type="evidence" value="ECO:0007669"/>
    <property type="project" value="InterPro"/>
</dbReference>
<dbReference type="PROSITE" id="PS50011">
    <property type="entry name" value="PROTEIN_KINASE_DOM"/>
    <property type="match status" value="1"/>
</dbReference>
<dbReference type="InterPro" id="IPR011009">
    <property type="entry name" value="Kinase-like_dom_sf"/>
</dbReference>
<dbReference type="STRING" id="3750.A0A498KJ32"/>
<dbReference type="Proteomes" id="UP000290289">
    <property type="component" value="Chromosome 1"/>
</dbReference>
<dbReference type="Pfam" id="PF00069">
    <property type="entry name" value="Pkinase"/>
    <property type="match status" value="1"/>
</dbReference>
<sequence length="597" mass="65481">MCVAVHSHRESHASSSSSQSINLSQELVLQKPYIHLLHQHPFPRNPNNPLPFFKISSLSSPMATSSSSPPHQDDPQKVQFPLDSASYQNLQEIGSGDKVVVYKAVCVPMNSAIVAIKSVDLNQSTADFESKLCDTKNLSLSHPNILGDHCSFTTVDLATAERRLWVVMPFMTFGSLQSVIIAPSAFPEGLPEPSIAVVLKETLNALSYLHGHGRFHGDIKPGNILVDADGSVKLSDFGVSASFYDADFSTGANDTSTRPYWVAPGGGGYKADIWAFGITALELALGGPPLSGLPLLSGNQILQIKNRFRLADYENIIKDFRNQKYSAAFKDLVGSCLDRDPEKRPAAEALLKHPFFHDCGGKDFLVGTVLPHLESVEERFKKRNRGLGDLLGKLDYGELKGEDMGFSGWNFNVADFVFYPAFLAGPSPTSSSRFYGSGKARLSNIVTRLAKQLQTVKMTIGRLKVVVGVRMLSNVEIWMLMNALDKEKEDIMQLQIKLREFVLDPIYPARWSSPPSPPAESSDGGKAGLVVLLVELLVELVGLARDLEKQMESVMTIIGLSGGAGEVEKLKSELKSEYQTCMLFQVALKLIKFKLDY</sequence>
<proteinExistence type="inferred from homology"/>
<accession>A0A498KJ32</accession>
<gene>
    <name evidence="4" type="ORF">DVH24_005250</name>
</gene>
<dbReference type="InterPro" id="IPR000719">
    <property type="entry name" value="Prot_kinase_dom"/>
</dbReference>